<evidence type="ECO:0000256" key="1">
    <source>
        <dbReference type="SAM" id="Phobius"/>
    </source>
</evidence>
<comment type="caution">
    <text evidence="2">The sequence shown here is derived from an EMBL/GenBank/DDBJ whole genome shotgun (WGS) entry which is preliminary data.</text>
</comment>
<keyword evidence="3" id="KW-1185">Reference proteome</keyword>
<reference evidence="2" key="1">
    <citation type="submission" date="2024-05" db="EMBL/GenBank/DDBJ databases">
        <title>Whole genome shotgun sequence of Streptomyces daghestanicus NBRC 12762.</title>
        <authorList>
            <person name="Komaki H."/>
            <person name="Tamura T."/>
        </authorList>
    </citation>
    <scope>NUCLEOTIDE SEQUENCE</scope>
    <source>
        <strain evidence="2">NBRC 12762</strain>
    </source>
</reference>
<accession>A0ABQ3Q5L1</accession>
<keyword evidence="1" id="KW-0472">Membrane</keyword>
<evidence type="ECO:0000313" key="2">
    <source>
        <dbReference type="EMBL" id="GHI32579.1"/>
    </source>
</evidence>
<dbReference type="Proteomes" id="UP001052655">
    <property type="component" value="Unassembled WGS sequence"/>
</dbReference>
<dbReference type="EMBL" id="BNDX01000010">
    <property type="protein sequence ID" value="GHI32579.1"/>
    <property type="molecule type" value="Genomic_DNA"/>
</dbReference>
<feature type="transmembrane region" description="Helical" evidence="1">
    <location>
        <begin position="48"/>
        <end position="70"/>
    </location>
</feature>
<name>A0ABQ3Q5L1_9ACTN</name>
<sequence>MPDRDDPHFKSEDGVTVPAYALPRNAYTGVDRSERPANRPASPWRHPMSWAALLGSAASVITALAALVALTK</sequence>
<gene>
    <name evidence="2" type="ORF">Sdagh_43090</name>
</gene>
<protein>
    <recommendedName>
        <fullName evidence="4">Integral membrane protein</fullName>
    </recommendedName>
</protein>
<organism evidence="2 3">
    <name type="scientific">Streptomyces daghestanicus</name>
    <dbReference type="NCBI Taxonomy" id="66885"/>
    <lineage>
        <taxon>Bacteria</taxon>
        <taxon>Bacillati</taxon>
        <taxon>Actinomycetota</taxon>
        <taxon>Actinomycetes</taxon>
        <taxon>Kitasatosporales</taxon>
        <taxon>Streptomycetaceae</taxon>
        <taxon>Streptomyces</taxon>
    </lineage>
</organism>
<keyword evidence="1" id="KW-0812">Transmembrane</keyword>
<evidence type="ECO:0008006" key="4">
    <source>
        <dbReference type="Google" id="ProtNLM"/>
    </source>
</evidence>
<keyword evidence="1" id="KW-1133">Transmembrane helix</keyword>
<proteinExistence type="predicted"/>
<evidence type="ECO:0000313" key="3">
    <source>
        <dbReference type="Proteomes" id="UP001052655"/>
    </source>
</evidence>